<gene>
    <name evidence="4" type="ordered locus">Hhal_0198</name>
</gene>
<dbReference type="eggNOG" id="COG0666">
    <property type="taxonomic scope" value="Bacteria"/>
</dbReference>
<dbReference type="Proteomes" id="UP000000647">
    <property type="component" value="Chromosome"/>
</dbReference>
<organism evidence="4 5">
    <name type="scientific">Halorhodospira halophila (strain DSM 244 / SL1)</name>
    <name type="common">Ectothiorhodospira halophila (strain DSM 244 / SL1)</name>
    <dbReference type="NCBI Taxonomy" id="349124"/>
    <lineage>
        <taxon>Bacteria</taxon>
        <taxon>Pseudomonadati</taxon>
        <taxon>Pseudomonadota</taxon>
        <taxon>Gammaproteobacteria</taxon>
        <taxon>Chromatiales</taxon>
        <taxon>Ectothiorhodospiraceae</taxon>
        <taxon>Halorhodospira</taxon>
    </lineage>
</organism>
<reference evidence="5" key="1">
    <citation type="submission" date="2006-12" db="EMBL/GenBank/DDBJ databases">
        <title>Complete sequence of Halorhodospira halophila SL1.</title>
        <authorList>
            <consortium name="US DOE Joint Genome Institute"/>
            <person name="Copeland A."/>
            <person name="Lucas S."/>
            <person name="Lapidus A."/>
            <person name="Barry K."/>
            <person name="Detter J.C."/>
            <person name="Glavina del Rio T."/>
            <person name="Hammon N."/>
            <person name="Israni S."/>
            <person name="Dalin E."/>
            <person name="Tice H."/>
            <person name="Pitluck S."/>
            <person name="Saunders E."/>
            <person name="Brettin T."/>
            <person name="Bruce D."/>
            <person name="Han C."/>
            <person name="Tapia R."/>
            <person name="Schmutz J."/>
            <person name="Larimer F."/>
            <person name="Land M."/>
            <person name="Hauser L."/>
            <person name="Kyrpides N."/>
            <person name="Mikhailova N."/>
            <person name="Hoff W."/>
            <person name="Richardson P."/>
        </authorList>
    </citation>
    <scope>NUCLEOTIDE SEQUENCE [LARGE SCALE GENOMIC DNA]</scope>
    <source>
        <strain evidence="5">DSM 244 / SL1</strain>
    </source>
</reference>
<feature type="repeat" description="ANK" evidence="3">
    <location>
        <begin position="38"/>
        <end position="70"/>
    </location>
</feature>
<dbReference type="InterPro" id="IPR002110">
    <property type="entry name" value="Ankyrin_rpt"/>
</dbReference>
<keyword evidence="2 3" id="KW-0040">ANK repeat</keyword>
<dbReference type="PANTHER" id="PTHR24201">
    <property type="entry name" value="ANK_REP_REGION DOMAIN-CONTAINING PROTEIN"/>
    <property type="match status" value="1"/>
</dbReference>
<protein>
    <submittedName>
        <fullName evidence="4">Ankyrin</fullName>
    </submittedName>
</protein>
<dbReference type="RefSeq" id="WP_011813015.1">
    <property type="nucleotide sequence ID" value="NC_008789.1"/>
</dbReference>
<dbReference type="EMBL" id="CP000544">
    <property type="protein sequence ID" value="ABM60992.1"/>
    <property type="molecule type" value="Genomic_DNA"/>
</dbReference>
<evidence type="ECO:0000256" key="1">
    <source>
        <dbReference type="ARBA" id="ARBA00022737"/>
    </source>
</evidence>
<dbReference type="PANTHER" id="PTHR24201:SF14">
    <property type="entry name" value="CYCLIN-DEPENDENT KINASE 4 INHIBITOR C-LIKE"/>
    <property type="match status" value="1"/>
</dbReference>
<name>A1WTI0_HALHL</name>
<dbReference type="InterPro" id="IPR050776">
    <property type="entry name" value="Ank_Repeat/CDKN_Inhibitor"/>
</dbReference>
<dbReference type="PROSITE" id="PS50088">
    <property type="entry name" value="ANK_REPEAT"/>
    <property type="match status" value="3"/>
</dbReference>
<dbReference type="STRING" id="349124.Hhal_0198"/>
<evidence type="ECO:0000313" key="5">
    <source>
        <dbReference type="Proteomes" id="UP000000647"/>
    </source>
</evidence>
<evidence type="ECO:0000313" key="4">
    <source>
        <dbReference type="EMBL" id="ABM60992.1"/>
    </source>
</evidence>
<dbReference type="SMART" id="SM00248">
    <property type="entry name" value="ANK"/>
    <property type="match status" value="3"/>
</dbReference>
<dbReference type="SUPFAM" id="SSF48403">
    <property type="entry name" value="Ankyrin repeat"/>
    <property type="match status" value="1"/>
</dbReference>
<feature type="repeat" description="ANK" evidence="3">
    <location>
        <begin position="104"/>
        <end position="136"/>
    </location>
</feature>
<feature type="repeat" description="ANK" evidence="3">
    <location>
        <begin position="71"/>
        <end position="103"/>
    </location>
</feature>
<evidence type="ECO:0000256" key="3">
    <source>
        <dbReference type="PROSITE-ProRule" id="PRU00023"/>
    </source>
</evidence>
<dbReference type="InterPro" id="IPR036770">
    <property type="entry name" value="Ankyrin_rpt-contain_sf"/>
</dbReference>
<dbReference type="Pfam" id="PF12796">
    <property type="entry name" value="Ank_2"/>
    <property type="match status" value="1"/>
</dbReference>
<keyword evidence="1" id="KW-0677">Repeat</keyword>
<accession>A1WTI0</accession>
<dbReference type="KEGG" id="hha:Hhal_0198"/>
<dbReference type="PROSITE" id="PS50297">
    <property type="entry name" value="ANK_REP_REGION"/>
    <property type="match status" value="3"/>
</dbReference>
<proteinExistence type="predicted"/>
<dbReference type="Gene3D" id="1.25.40.20">
    <property type="entry name" value="Ankyrin repeat-containing domain"/>
    <property type="match status" value="1"/>
</dbReference>
<dbReference type="HOGENOM" id="CLU_000134_18_1_6"/>
<reference evidence="4 5" key="2">
    <citation type="journal article" date="2013" name="Stand. Genomic Sci.">
        <title>Complete genome sequence of Halorhodospira halophila SL1.</title>
        <authorList>
            <person name="Challacombe J.F."/>
            <person name="Majid S."/>
            <person name="Deole R."/>
            <person name="Brettin T.S."/>
            <person name="Bruce D."/>
            <person name="Delano S.F."/>
            <person name="Detter J.C."/>
            <person name="Gleasner C.D."/>
            <person name="Han C.S."/>
            <person name="Misra M."/>
            <person name="Reitenga K.G."/>
            <person name="Mikhailova N."/>
            <person name="Woyke T."/>
            <person name="Pitluck S."/>
            <person name="Nolan M."/>
            <person name="Land M.L."/>
            <person name="Saunders E."/>
            <person name="Tapia R."/>
            <person name="Lapidus A."/>
            <person name="Ivanova N."/>
            <person name="Hoff W.D."/>
        </authorList>
    </citation>
    <scope>NUCLEOTIDE SEQUENCE [LARGE SCALE GENOMIC DNA]</scope>
    <source>
        <strain evidence="5">DSM 244 / SL1</strain>
    </source>
</reference>
<keyword evidence="5" id="KW-1185">Reference proteome</keyword>
<dbReference type="AlphaFoldDB" id="A1WTI0"/>
<evidence type="ECO:0000256" key="2">
    <source>
        <dbReference type="ARBA" id="ARBA00023043"/>
    </source>
</evidence>
<sequence>MRWIQQQIADHPFRVLVLVLVVIALVRAIPDPEARDAHGRTPLVAAAYEGNLGMARMWLLLGGDIDVEEPCGTTALMRAIQHGHTEMANWLLDRGADPAAKDETGLSALHLAARKGERDLAERLVEGGADPELADAVHERDAIEEADDAGYERLAEYLRDTTDRDGRADP</sequence>